<accession>A0A194XA73</accession>
<name>A0A194XA73_MOLSC</name>
<evidence type="ECO:0000313" key="2">
    <source>
        <dbReference type="Proteomes" id="UP000070700"/>
    </source>
</evidence>
<gene>
    <name evidence="1" type="ORF">LY89DRAFT_669130</name>
</gene>
<evidence type="ECO:0000313" key="1">
    <source>
        <dbReference type="EMBL" id="KUJ16662.1"/>
    </source>
</evidence>
<dbReference type="KEGG" id="psco:LY89DRAFT_669130"/>
<dbReference type="Proteomes" id="UP000070700">
    <property type="component" value="Unassembled WGS sequence"/>
</dbReference>
<dbReference type="AlphaFoldDB" id="A0A194XA73"/>
<reference evidence="1 2" key="1">
    <citation type="submission" date="2015-10" db="EMBL/GenBank/DDBJ databases">
        <title>Full genome of DAOMC 229536 Phialocephala scopiformis, a fungal endophyte of spruce producing the potent anti-insectan compound rugulosin.</title>
        <authorList>
            <consortium name="DOE Joint Genome Institute"/>
            <person name="Walker A.K."/>
            <person name="Frasz S.L."/>
            <person name="Seifert K.A."/>
            <person name="Miller J.D."/>
            <person name="Mondo S.J."/>
            <person name="Labutti K."/>
            <person name="Lipzen A."/>
            <person name="Dockter R."/>
            <person name="Kennedy M."/>
            <person name="Grigoriev I.V."/>
            <person name="Spatafora J.W."/>
        </authorList>
    </citation>
    <scope>NUCLEOTIDE SEQUENCE [LARGE SCALE GENOMIC DNA]</scope>
    <source>
        <strain evidence="1 2">CBS 120377</strain>
    </source>
</reference>
<keyword evidence="2" id="KW-1185">Reference proteome</keyword>
<organism evidence="1 2">
    <name type="scientific">Mollisia scopiformis</name>
    <name type="common">Conifer needle endophyte fungus</name>
    <name type="synonym">Phialocephala scopiformis</name>
    <dbReference type="NCBI Taxonomy" id="149040"/>
    <lineage>
        <taxon>Eukaryota</taxon>
        <taxon>Fungi</taxon>
        <taxon>Dikarya</taxon>
        <taxon>Ascomycota</taxon>
        <taxon>Pezizomycotina</taxon>
        <taxon>Leotiomycetes</taxon>
        <taxon>Helotiales</taxon>
        <taxon>Mollisiaceae</taxon>
        <taxon>Mollisia</taxon>
    </lineage>
</organism>
<dbReference type="RefSeq" id="XP_018071017.1">
    <property type="nucleotide sequence ID" value="XM_018213068.1"/>
</dbReference>
<dbReference type="GeneID" id="28822794"/>
<sequence length="131" mass="15034">MAFVQLWGQQRTSRSCLNDEDDFGVGVEQLCNLLLGRRSDWGRFVVMWKWWPLDRAGPLERNHEARAMTPDQKKEEQIGSDKLIANKGSAAAQFDLLISQLICSPIFAILDSKQTEYTEENSRYSPADRKI</sequence>
<dbReference type="EMBL" id="KQ947415">
    <property type="protein sequence ID" value="KUJ16662.1"/>
    <property type="molecule type" value="Genomic_DNA"/>
</dbReference>
<dbReference type="InParanoid" id="A0A194XA73"/>
<protein>
    <submittedName>
        <fullName evidence="1">Uncharacterized protein</fullName>
    </submittedName>
</protein>
<proteinExistence type="predicted"/>